<gene>
    <name evidence="1" type="ORF">LTR37_011089</name>
</gene>
<protein>
    <submittedName>
        <fullName evidence="1">Uncharacterized protein</fullName>
    </submittedName>
</protein>
<comment type="caution">
    <text evidence="1">The sequence shown here is derived from an EMBL/GenBank/DDBJ whole genome shotgun (WGS) entry which is preliminary data.</text>
</comment>
<dbReference type="EMBL" id="JAUTXU010000095">
    <property type="protein sequence ID" value="KAK3709110.1"/>
    <property type="molecule type" value="Genomic_DNA"/>
</dbReference>
<evidence type="ECO:0000313" key="2">
    <source>
        <dbReference type="Proteomes" id="UP001281147"/>
    </source>
</evidence>
<keyword evidence="2" id="KW-1185">Reference proteome</keyword>
<proteinExistence type="predicted"/>
<organism evidence="1 2">
    <name type="scientific">Vermiconidia calcicola</name>
    <dbReference type="NCBI Taxonomy" id="1690605"/>
    <lineage>
        <taxon>Eukaryota</taxon>
        <taxon>Fungi</taxon>
        <taxon>Dikarya</taxon>
        <taxon>Ascomycota</taxon>
        <taxon>Pezizomycotina</taxon>
        <taxon>Dothideomycetes</taxon>
        <taxon>Dothideomycetidae</taxon>
        <taxon>Mycosphaerellales</taxon>
        <taxon>Extremaceae</taxon>
        <taxon>Vermiconidia</taxon>
    </lineage>
</organism>
<name>A0ACC3N4B1_9PEZI</name>
<sequence length="96" mass="10547">MIGVCPAHPELRIRPSQSLASQTSNDSSVARAESSTKLLHTQSQQEQSSNDDADQANHGHAPKGPRARPFSRIRYAYISQQSLISDQFTLSRVPDS</sequence>
<accession>A0ACC3N4B1</accession>
<dbReference type="Proteomes" id="UP001281147">
    <property type="component" value="Unassembled WGS sequence"/>
</dbReference>
<evidence type="ECO:0000313" key="1">
    <source>
        <dbReference type="EMBL" id="KAK3709110.1"/>
    </source>
</evidence>
<reference evidence="1" key="1">
    <citation type="submission" date="2023-07" db="EMBL/GenBank/DDBJ databases">
        <title>Black Yeasts Isolated from many extreme environments.</title>
        <authorList>
            <person name="Coleine C."/>
            <person name="Stajich J.E."/>
            <person name="Selbmann L."/>
        </authorList>
    </citation>
    <scope>NUCLEOTIDE SEQUENCE</scope>
    <source>
        <strain evidence="1">CCFEE 5714</strain>
    </source>
</reference>